<reference evidence="2" key="2">
    <citation type="journal article" date="2018" name="Mol. Plant Microbe Interact.">
        <title>Genome sequence resources for the wheat stripe rust pathogen (Puccinia striiformis f. sp. tritici) and the barley stripe rust pathogen (Puccinia striiformis f. sp. hordei).</title>
        <authorList>
            <person name="Xia C."/>
            <person name="Wang M."/>
            <person name="Yin C."/>
            <person name="Cornejo O.E."/>
            <person name="Hulbert S.H."/>
            <person name="Chen X."/>
        </authorList>
    </citation>
    <scope>NUCLEOTIDE SEQUENCE [LARGE SCALE GENOMIC DNA]</scope>
    <source>
        <strain evidence="2">93-210</strain>
    </source>
</reference>
<proteinExistence type="predicted"/>
<comment type="caution">
    <text evidence="1">The sequence shown here is derived from an EMBL/GenBank/DDBJ whole genome shotgun (WGS) entry which is preliminary data.</text>
</comment>
<accession>A0ACC0EA60</accession>
<reference evidence="2" key="1">
    <citation type="journal article" date="2018" name="BMC Genomics">
        <title>Genomic insights into host adaptation between the wheat stripe rust pathogen (Puccinia striiformis f. sp. tritici) and the barley stripe rust pathogen (Puccinia striiformis f. sp. hordei).</title>
        <authorList>
            <person name="Xia C."/>
            <person name="Wang M."/>
            <person name="Yin C."/>
            <person name="Cornejo O.E."/>
            <person name="Hulbert S.H."/>
            <person name="Chen X."/>
        </authorList>
    </citation>
    <scope>NUCLEOTIDE SEQUENCE [LARGE SCALE GENOMIC DNA]</scope>
    <source>
        <strain evidence="2">93-210</strain>
    </source>
</reference>
<name>A0ACC0EA60_9BASI</name>
<keyword evidence="2" id="KW-1185">Reference proteome</keyword>
<dbReference type="EMBL" id="CM045873">
    <property type="protein sequence ID" value="KAI7947855.1"/>
    <property type="molecule type" value="Genomic_DNA"/>
</dbReference>
<dbReference type="Proteomes" id="UP001060170">
    <property type="component" value="Chromosome 9"/>
</dbReference>
<organism evidence="1 2">
    <name type="scientific">Puccinia striiformis f. sp. tritici</name>
    <dbReference type="NCBI Taxonomy" id="168172"/>
    <lineage>
        <taxon>Eukaryota</taxon>
        <taxon>Fungi</taxon>
        <taxon>Dikarya</taxon>
        <taxon>Basidiomycota</taxon>
        <taxon>Pucciniomycotina</taxon>
        <taxon>Pucciniomycetes</taxon>
        <taxon>Pucciniales</taxon>
        <taxon>Pucciniaceae</taxon>
        <taxon>Puccinia</taxon>
    </lineage>
</organism>
<evidence type="ECO:0000313" key="2">
    <source>
        <dbReference type="Proteomes" id="UP001060170"/>
    </source>
</evidence>
<sequence length="196" mass="22229">MAAATTTSTPVSPLPHSHPSCSDMAHVNEERMQQALPKLFIGDLTAAQTLKTLQDPQIRNVVSVRISNYLPHHPGFNHLSVPVDDTECTNIGEWFASVAIWIQARLDDPNRCGVLIHCVAVIFTPRNAQSTTLLAAYLMKAYRLTTDGRCFIPIELKDIMKTRNLTIKSCTLFLFCWNEFRRDRIHRIKKTTHMTK</sequence>
<evidence type="ECO:0000313" key="1">
    <source>
        <dbReference type="EMBL" id="KAI7947855.1"/>
    </source>
</evidence>
<gene>
    <name evidence="1" type="ORF">MJO28_009763</name>
</gene>
<protein>
    <submittedName>
        <fullName evidence="1">Uncharacterized protein</fullName>
    </submittedName>
</protein>
<reference evidence="1 2" key="3">
    <citation type="journal article" date="2022" name="Microbiol. Spectr.">
        <title>Folding features and dynamics of 3D genome architecture in plant fungal pathogens.</title>
        <authorList>
            <person name="Xia C."/>
        </authorList>
    </citation>
    <scope>NUCLEOTIDE SEQUENCE [LARGE SCALE GENOMIC DNA]</scope>
    <source>
        <strain evidence="1 2">93-210</strain>
    </source>
</reference>